<dbReference type="EMBL" id="PIPO01000001">
    <property type="protein sequence ID" value="RUO34884.1"/>
    <property type="molecule type" value="Genomic_DNA"/>
</dbReference>
<evidence type="ECO:0000256" key="3">
    <source>
        <dbReference type="ARBA" id="ARBA00022801"/>
    </source>
</evidence>
<protein>
    <recommendedName>
        <fullName evidence="10">DNA2/NAM7 helicase-like C-terminal domain-containing protein</fullName>
    </recommendedName>
</protein>
<gene>
    <name evidence="8" type="ORF">CWE14_02480</name>
</gene>
<dbReference type="InterPro" id="IPR050534">
    <property type="entry name" value="Coronavir_polyprotein_1ab"/>
</dbReference>
<dbReference type="GO" id="GO:0016787">
    <property type="term" value="F:hydrolase activity"/>
    <property type="evidence" value="ECO:0007669"/>
    <property type="project" value="UniProtKB-KW"/>
</dbReference>
<comment type="caution">
    <text evidence="8">The sequence shown here is derived from an EMBL/GenBank/DDBJ whole genome shotgun (WGS) entry which is preliminary data.</text>
</comment>
<dbReference type="GO" id="GO:0043139">
    <property type="term" value="F:5'-3' DNA helicase activity"/>
    <property type="evidence" value="ECO:0007669"/>
    <property type="project" value="TreeGrafter"/>
</dbReference>
<name>A0A432WM96_9GAMM</name>
<evidence type="ECO:0000313" key="9">
    <source>
        <dbReference type="Proteomes" id="UP000287823"/>
    </source>
</evidence>
<keyword evidence="4" id="KW-0347">Helicase</keyword>
<evidence type="ECO:0000256" key="5">
    <source>
        <dbReference type="ARBA" id="ARBA00022840"/>
    </source>
</evidence>
<organism evidence="8 9">
    <name type="scientific">Aliidiomarina soli</name>
    <dbReference type="NCBI Taxonomy" id="1928574"/>
    <lineage>
        <taxon>Bacteria</taxon>
        <taxon>Pseudomonadati</taxon>
        <taxon>Pseudomonadota</taxon>
        <taxon>Gammaproteobacteria</taxon>
        <taxon>Alteromonadales</taxon>
        <taxon>Idiomarinaceae</taxon>
        <taxon>Aliidiomarina</taxon>
    </lineage>
</organism>
<dbReference type="InterPro" id="IPR041679">
    <property type="entry name" value="DNA2/NAM7-like_C"/>
</dbReference>
<dbReference type="Pfam" id="PF13087">
    <property type="entry name" value="AAA_12"/>
    <property type="match status" value="1"/>
</dbReference>
<evidence type="ECO:0008006" key="10">
    <source>
        <dbReference type="Google" id="ProtNLM"/>
    </source>
</evidence>
<dbReference type="Proteomes" id="UP000287823">
    <property type="component" value="Unassembled WGS sequence"/>
</dbReference>
<sequence>MKRTLKSVLSALFGRKKQIHKETYTVIHNSVHRDSNLKEQATQKLTRDQENELKDKLRCEQILNYWLDTELFDLPECPMDYKKQIISEPADYFSNSWGVEAPKKIHAGKLQFTTDSRLFVMFQCHIAGYIAKSEEKHPNYITPRTYLVGQALIPKWDNEKKQVKWTRSEDDEDLVINLATIRTLYRRCNSSIPNSMSLSDWVEARMIEIESMLHKELSPEDEGNGLDTEELQNKIIHLNRKIAEQFWPDESARKFMLNQCQPIESRFADKLDQPSELKSGAVTFRWRYCYYPEGSENQQLGPFFVDDLERAISSVGKKGVGGLSRPLQDYLLGRKKQIEIGNAVNQGDLFLSLTNKLIKGRWPDNPDFGLSLLQCVAVNVSTDLSENPIVAVNGPPGTGKTTLLKDVIADRFVTRTIKLSELCEKEEWLSSSESISSIMQYSMVVASSNNKAVENISKEIPALSKLPEQYSDVVKHFQSIAPEEDWGLFCAVLGNSSNRRSFKEQLSKLKDHFRNIKDYLHLQFLVNLLKKKGPEKADEVFKKFVTDWKDNKRISIVIEDLQECHANKKYQEFFKPFASALQRVQNNELTVEQFSASWKGLDEEQWELSIEALEAFKKQWFGKKLYSKHLTRNLDVAQRKFNEKLARVSKVLTKDNQEFKLDKKKHLVGTQYYSTIGEESENDAEKRLQLSSPFSSSELNDCRSQLFIAALALNEAILECAASQLSKHWEKLDGLIDGYLETNESTPEHQQLWSILFLFFPVVSTSLSSVENQFKLMQKKEGFGLVMFDESGQAVNYHVTGMLQRSRQAIFVGDPIQLEPVVTMPPSIDLAIAEDFFPISKKDGNHCWGDDYLISSNSAQSIADKAGKYIAKIGERKVGIPLLVHRRCTEPMFSISNRIAYDDKMVLASKPFGWKAIQSGWINVDEDAEEMKKTGYANSLEACTALDLVKFLVEEHPDMVQGGVYIITPFSIMRRELKHQWKEVCKDSSNHSWMQSAFGTDKAGLDVESFSEHNIGTVHSFQGKEASTVILCTSASNIRKKQGGITWVNSKPNLLNVAVTRAQHHLFVIGNQKDWSEGTLSAVLQNGEMQCYANLEDFKRQDARLIDDYLTEVRVVEKASSINFDFG</sequence>
<dbReference type="RefSeq" id="WP_126797922.1">
    <property type="nucleotide sequence ID" value="NZ_PIPO01000001.1"/>
</dbReference>
<keyword evidence="2" id="KW-0547">Nucleotide-binding</keyword>
<accession>A0A432WM96</accession>
<dbReference type="AlphaFoldDB" id="A0A432WM96"/>
<feature type="domain" description="DNA2/NAM7 helicase-like C-terminal" evidence="7">
    <location>
        <begin position="919"/>
        <end position="1073"/>
    </location>
</feature>
<dbReference type="InterPro" id="IPR041677">
    <property type="entry name" value="DNA2/NAM7_AAA_11"/>
</dbReference>
<reference evidence="8 9" key="1">
    <citation type="journal article" date="2011" name="Front. Microbiol.">
        <title>Genomic signatures of strain selection and enhancement in Bacillus atrophaeus var. globigii, a historical biowarfare simulant.</title>
        <authorList>
            <person name="Gibbons H.S."/>
            <person name="Broomall S.M."/>
            <person name="McNew L.A."/>
            <person name="Daligault H."/>
            <person name="Chapman C."/>
            <person name="Bruce D."/>
            <person name="Karavis M."/>
            <person name="Krepps M."/>
            <person name="McGregor P.A."/>
            <person name="Hong C."/>
            <person name="Park K.H."/>
            <person name="Akmal A."/>
            <person name="Feldman A."/>
            <person name="Lin J.S."/>
            <person name="Chang W.E."/>
            <person name="Higgs B.W."/>
            <person name="Demirev P."/>
            <person name="Lindquist J."/>
            <person name="Liem A."/>
            <person name="Fochler E."/>
            <person name="Read T.D."/>
            <person name="Tapia R."/>
            <person name="Johnson S."/>
            <person name="Bishop-Lilly K.A."/>
            <person name="Detter C."/>
            <person name="Han C."/>
            <person name="Sozhamannan S."/>
            <person name="Rosenzweig C.N."/>
            <person name="Skowronski E.W."/>
        </authorList>
    </citation>
    <scope>NUCLEOTIDE SEQUENCE [LARGE SCALE GENOMIC DNA]</scope>
    <source>
        <strain evidence="8 9">Y4G10-17</strain>
    </source>
</reference>
<dbReference type="PANTHER" id="PTHR43788">
    <property type="entry name" value="DNA2/NAM7 HELICASE FAMILY MEMBER"/>
    <property type="match status" value="1"/>
</dbReference>
<keyword evidence="5" id="KW-0067">ATP-binding</keyword>
<comment type="similarity">
    <text evidence="1">Belongs to the DNA2/NAM7 helicase family.</text>
</comment>
<evidence type="ECO:0000313" key="8">
    <source>
        <dbReference type="EMBL" id="RUO34884.1"/>
    </source>
</evidence>
<evidence type="ECO:0000259" key="7">
    <source>
        <dbReference type="Pfam" id="PF13087"/>
    </source>
</evidence>
<evidence type="ECO:0000256" key="4">
    <source>
        <dbReference type="ARBA" id="ARBA00022806"/>
    </source>
</evidence>
<dbReference type="PANTHER" id="PTHR43788:SF8">
    <property type="entry name" value="DNA-BINDING PROTEIN SMUBP-2"/>
    <property type="match status" value="1"/>
</dbReference>
<keyword evidence="9" id="KW-1185">Reference proteome</keyword>
<dbReference type="SUPFAM" id="SSF52540">
    <property type="entry name" value="P-loop containing nucleoside triphosphate hydrolases"/>
    <property type="match status" value="1"/>
</dbReference>
<dbReference type="Pfam" id="PF13086">
    <property type="entry name" value="AAA_11"/>
    <property type="match status" value="1"/>
</dbReference>
<dbReference type="GO" id="GO:0005524">
    <property type="term" value="F:ATP binding"/>
    <property type="evidence" value="ECO:0007669"/>
    <property type="project" value="UniProtKB-KW"/>
</dbReference>
<keyword evidence="3" id="KW-0378">Hydrolase</keyword>
<dbReference type="Gene3D" id="3.40.50.300">
    <property type="entry name" value="P-loop containing nucleotide triphosphate hydrolases"/>
    <property type="match status" value="3"/>
</dbReference>
<evidence type="ECO:0000259" key="6">
    <source>
        <dbReference type="Pfam" id="PF13086"/>
    </source>
</evidence>
<evidence type="ECO:0000256" key="1">
    <source>
        <dbReference type="ARBA" id="ARBA00007913"/>
    </source>
</evidence>
<feature type="domain" description="DNA2/NAM7 helicase helicase" evidence="6">
    <location>
        <begin position="382"/>
        <end position="822"/>
    </location>
</feature>
<evidence type="ECO:0000256" key="2">
    <source>
        <dbReference type="ARBA" id="ARBA00022741"/>
    </source>
</evidence>
<proteinExistence type="inferred from homology"/>
<dbReference type="InterPro" id="IPR027417">
    <property type="entry name" value="P-loop_NTPase"/>
</dbReference>